<dbReference type="InterPro" id="IPR004193">
    <property type="entry name" value="Glyco_hydro_13_N"/>
</dbReference>
<keyword evidence="6" id="KW-1185">Reference proteome</keyword>
<dbReference type="Proteomes" id="UP000297597">
    <property type="component" value="Unassembled WGS sequence"/>
</dbReference>
<dbReference type="InterPro" id="IPR006047">
    <property type="entry name" value="GH13_cat_dom"/>
</dbReference>
<dbReference type="InterPro" id="IPR044505">
    <property type="entry name" value="GlgX_Isoamylase_N_E_set"/>
</dbReference>
<evidence type="ECO:0000313" key="5">
    <source>
        <dbReference type="EMBL" id="TEB11468.1"/>
    </source>
</evidence>
<dbReference type="EMBL" id="QFFZ01000014">
    <property type="protein sequence ID" value="TEB11468.1"/>
    <property type="molecule type" value="Genomic_DNA"/>
</dbReference>
<reference evidence="5 6" key="1">
    <citation type="journal article" date="2018" name="Environ. Microbiol.">
        <title>Novel energy conservation strategies and behaviour of Pelotomaculum schinkii driving syntrophic propionate catabolism.</title>
        <authorList>
            <person name="Hidalgo-Ahumada C.A.P."/>
            <person name="Nobu M.K."/>
            <person name="Narihiro T."/>
            <person name="Tamaki H."/>
            <person name="Liu W.T."/>
            <person name="Kamagata Y."/>
            <person name="Stams A.J.M."/>
            <person name="Imachi H."/>
            <person name="Sousa D.Z."/>
        </authorList>
    </citation>
    <scope>NUCLEOTIDE SEQUENCE [LARGE SCALE GENOMIC DNA]</scope>
    <source>
        <strain evidence="5 6">MGP</strain>
    </source>
</reference>
<dbReference type="NCBIfam" id="TIGR02100">
    <property type="entry name" value="glgX_debranch"/>
    <property type="match status" value="1"/>
</dbReference>
<dbReference type="OrthoDB" id="9800174at2"/>
<evidence type="ECO:0000256" key="1">
    <source>
        <dbReference type="ARBA" id="ARBA00008061"/>
    </source>
</evidence>
<dbReference type="Gene3D" id="3.20.20.80">
    <property type="entry name" value="Glycosidases"/>
    <property type="match status" value="1"/>
</dbReference>
<evidence type="ECO:0000259" key="4">
    <source>
        <dbReference type="SMART" id="SM00642"/>
    </source>
</evidence>
<dbReference type="InterPro" id="IPR017853">
    <property type="entry name" value="GH"/>
</dbReference>
<feature type="domain" description="Glycosyl hydrolase family 13 catalytic" evidence="4">
    <location>
        <begin position="170"/>
        <end position="576"/>
    </location>
</feature>
<dbReference type="CDD" id="cd11326">
    <property type="entry name" value="AmyAc_Glg_debranch"/>
    <property type="match status" value="1"/>
</dbReference>
<comment type="similarity">
    <text evidence="1">Belongs to the glycosyl hydrolase 13 family.</text>
</comment>
<dbReference type="SUPFAM" id="SSF51011">
    <property type="entry name" value="Glycosyl hydrolase domain"/>
    <property type="match status" value="1"/>
</dbReference>
<dbReference type="CDD" id="cd02856">
    <property type="entry name" value="E_set_GDE_Isoamylase_N"/>
    <property type="match status" value="1"/>
</dbReference>
<keyword evidence="2 5" id="KW-0378">Hydrolase</keyword>
<accession>A0A4Y7RR44</accession>
<dbReference type="Pfam" id="PF02922">
    <property type="entry name" value="CBM_48"/>
    <property type="match status" value="1"/>
</dbReference>
<dbReference type="InterPro" id="IPR013780">
    <property type="entry name" value="Glyco_hydro_b"/>
</dbReference>
<protein>
    <submittedName>
        <fullName evidence="5">Glycogen operon protein GlgX</fullName>
        <ecNumber evidence="5">3.2.1.-</ecNumber>
    </submittedName>
</protein>
<dbReference type="GO" id="GO:0004135">
    <property type="term" value="F:amylo-alpha-1,6-glucosidase activity"/>
    <property type="evidence" value="ECO:0007669"/>
    <property type="project" value="InterPro"/>
</dbReference>
<dbReference type="InterPro" id="IPR011837">
    <property type="entry name" value="Glycogen_debranch_GlgX"/>
</dbReference>
<dbReference type="Gene3D" id="2.60.40.10">
    <property type="entry name" value="Immunoglobulins"/>
    <property type="match status" value="1"/>
</dbReference>
<evidence type="ECO:0000256" key="3">
    <source>
        <dbReference type="ARBA" id="ARBA00023295"/>
    </source>
</evidence>
<dbReference type="EC" id="3.2.1.-" evidence="5"/>
<evidence type="ECO:0000313" key="6">
    <source>
        <dbReference type="Proteomes" id="UP000297597"/>
    </source>
</evidence>
<dbReference type="PANTHER" id="PTHR43002">
    <property type="entry name" value="GLYCOGEN DEBRANCHING ENZYME"/>
    <property type="match status" value="1"/>
</dbReference>
<dbReference type="InterPro" id="IPR013783">
    <property type="entry name" value="Ig-like_fold"/>
</dbReference>
<dbReference type="SUPFAM" id="SSF51445">
    <property type="entry name" value="(Trans)glycosidases"/>
    <property type="match status" value="1"/>
</dbReference>
<sequence>MVPKNTRKVRAGTHFPQGATPVGDGVNFALYSKHADGVDLLLFNDPLDASPTDVITLTNRTNFIWHCMVEGLAPGQLYGYRVRGPYQPQYGLRFNPNRLLVDPYARAITGKFVPGRLHLGYDPSSPLLDLSFNTRGNAAGAPKCVVVDDSFDWAGDVSPHTPMRDTIIYELHLKGFTAHGSAGVKQPGTFTGLIEKIPYLKSLGITAVEFLPVHHCHDDDFLINRGLLNYWGYNTLGYFAPDSRFGSGSMPGCQVREFKEMVKALHRAGLEVILDVVYNHTCEGSELGPTLSWRGIDNPTYYKLHSEKRYYLDYSGCGNSLNFDEFQVVRMVMDSLRYWVEVMHVDGFRFDLAPVLGRSRGIFDRNSGFFMAVHQDPVISRVKLIAEPWDITRENYQAGNFPVDWAEWNGKYRDCIRKYVKGDPGMLAETGYRLSGSSDLYGDDGRSPLHSINFITCHDGFTLNDLVSFEKKHNEANLDCNTDGSDYNNSFNCGVEGETADPAVNALRKKFIKNFLAILMISQGVPMILGGDEFRRTQKGNNNAYCQDNEISYFDWDLAGKNQDLVNYVRRLTALRKRFPHFRLGRFFTGQDRDLDTMKDINWYSSDLNPPGWNLPEQRFLAYLIEGKELAEATASEKESDILVILNAHQEEILFPLPAGRTGSACRRLVDTSLPEGEDVPEDPEGQALACQDSYLVAPQSVVVLIRKDR</sequence>
<dbReference type="SUPFAM" id="SSF81296">
    <property type="entry name" value="E set domains"/>
    <property type="match status" value="1"/>
</dbReference>
<comment type="caution">
    <text evidence="5">The sequence shown here is derived from an EMBL/GenBank/DDBJ whole genome shotgun (WGS) entry which is preliminary data.</text>
</comment>
<dbReference type="Pfam" id="PF00128">
    <property type="entry name" value="Alpha-amylase"/>
    <property type="match status" value="1"/>
</dbReference>
<dbReference type="InterPro" id="IPR014756">
    <property type="entry name" value="Ig_E-set"/>
</dbReference>
<keyword evidence="3 5" id="KW-0326">Glycosidase</keyword>
<organism evidence="5 6">
    <name type="scientific">Pelotomaculum propionicicum</name>
    <dbReference type="NCBI Taxonomy" id="258475"/>
    <lineage>
        <taxon>Bacteria</taxon>
        <taxon>Bacillati</taxon>
        <taxon>Bacillota</taxon>
        <taxon>Clostridia</taxon>
        <taxon>Eubacteriales</taxon>
        <taxon>Desulfotomaculaceae</taxon>
        <taxon>Pelotomaculum</taxon>
    </lineage>
</organism>
<dbReference type="SMART" id="SM00642">
    <property type="entry name" value="Aamy"/>
    <property type="match status" value="1"/>
</dbReference>
<gene>
    <name evidence="5" type="primary">glgX</name>
    <name evidence="5" type="ORF">Pmgp_01656</name>
</gene>
<proteinExistence type="inferred from homology"/>
<dbReference type="GO" id="GO:0005980">
    <property type="term" value="P:glycogen catabolic process"/>
    <property type="evidence" value="ECO:0007669"/>
    <property type="project" value="InterPro"/>
</dbReference>
<name>A0A4Y7RR44_9FIRM</name>
<evidence type="ECO:0000256" key="2">
    <source>
        <dbReference type="ARBA" id="ARBA00022801"/>
    </source>
</evidence>
<dbReference type="AlphaFoldDB" id="A0A4Y7RR44"/>
<dbReference type="Gene3D" id="2.60.40.1180">
    <property type="entry name" value="Golgi alpha-mannosidase II"/>
    <property type="match status" value="1"/>
</dbReference>
<dbReference type="RefSeq" id="WP_134213517.1">
    <property type="nucleotide sequence ID" value="NZ_QFFZ01000014.1"/>
</dbReference>